<dbReference type="Gene3D" id="3.50.40.10">
    <property type="entry name" value="Phenylalanyl-trna Synthetase, Chain B, domain 3"/>
    <property type="match status" value="1"/>
</dbReference>
<name>A0A4R1PXR7_9FIRM</name>
<dbReference type="GO" id="GO:0004826">
    <property type="term" value="F:phenylalanine-tRNA ligase activity"/>
    <property type="evidence" value="ECO:0007669"/>
    <property type="project" value="InterPro"/>
</dbReference>
<reference evidence="2 3" key="1">
    <citation type="submission" date="2019-03" db="EMBL/GenBank/DDBJ databases">
        <title>Genomic Encyclopedia of Type Strains, Phase IV (KMG-IV): sequencing the most valuable type-strain genomes for metagenomic binning, comparative biology and taxonomic classification.</title>
        <authorList>
            <person name="Goeker M."/>
        </authorList>
    </citation>
    <scope>NUCLEOTIDE SEQUENCE [LARGE SCALE GENOMIC DNA]</scope>
    <source>
        <strain evidence="2 3">DSM 15969</strain>
    </source>
</reference>
<dbReference type="PANTHER" id="PTHR39209">
    <property type="match status" value="1"/>
</dbReference>
<dbReference type="PANTHER" id="PTHR39209:SF2">
    <property type="entry name" value="CYTOPLASMIC PROTEIN"/>
    <property type="match status" value="1"/>
</dbReference>
<dbReference type="EMBL" id="SLUI01000006">
    <property type="protein sequence ID" value="TCL37428.1"/>
    <property type="molecule type" value="Genomic_DNA"/>
</dbReference>
<evidence type="ECO:0000313" key="3">
    <source>
        <dbReference type="Proteomes" id="UP000295063"/>
    </source>
</evidence>
<dbReference type="OrthoDB" id="9789812at2"/>
<accession>A0A4R1PXR7</accession>
<evidence type="ECO:0000313" key="2">
    <source>
        <dbReference type="EMBL" id="TCL37428.1"/>
    </source>
</evidence>
<evidence type="ECO:0000259" key="1">
    <source>
        <dbReference type="SMART" id="SM00873"/>
    </source>
</evidence>
<feature type="domain" description="B3/B4 tRNA-binding" evidence="1">
    <location>
        <begin position="63"/>
        <end position="211"/>
    </location>
</feature>
<keyword evidence="3" id="KW-1185">Reference proteome</keyword>
<comment type="caution">
    <text evidence="2">The sequence shown here is derived from an EMBL/GenBank/DDBJ whole genome shotgun (WGS) entry which is preliminary data.</text>
</comment>
<sequence length="223" mass="24396">MDVLIDASIGNSIPNCRLAYVTVTDVAVRGTPPALTQEFLQLQAAVAKAYHLDILPTTPRIAAVRTMYKKLNFDPSRYRPASEALVRRVLQNKGLYYVNSAVDVNNYCSIKYLLPFGIYDLSHIKGNVNYRLAAAGTYVNIAGNEVSTENKPFLTDDAGPFGNPTSDARRTAVTLGTRNLLSVVYADEEVTDAELAEIVDFTADMLVRYNGGTVADKKIVHSS</sequence>
<dbReference type="AlphaFoldDB" id="A0A4R1PXR7"/>
<dbReference type="Proteomes" id="UP000295063">
    <property type="component" value="Unassembled WGS sequence"/>
</dbReference>
<proteinExistence type="predicted"/>
<protein>
    <submittedName>
        <fullName evidence="2">DNA/RNA-binding domain of Phe-tRNA-synthetase-like protein</fullName>
    </submittedName>
</protein>
<dbReference type="SMART" id="SM00873">
    <property type="entry name" value="B3_4"/>
    <property type="match status" value="1"/>
</dbReference>
<dbReference type="InterPro" id="IPR005146">
    <property type="entry name" value="B3/B4_tRNA-bd"/>
</dbReference>
<organism evidence="2 3">
    <name type="scientific">Anaerospora hongkongensis</name>
    <dbReference type="NCBI Taxonomy" id="244830"/>
    <lineage>
        <taxon>Bacteria</taxon>
        <taxon>Bacillati</taxon>
        <taxon>Bacillota</taxon>
        <taxon>Negativicutes</taxon>
        <taxon>Selenomonadales</taxon>
        <taxon>Sporomusaceae</taxon>
        <taxon>Anaerospora</taxon>
    </lineage>
</organism>
<gene>
    <name evidence="2" type="ORF">EV210_106297</name>
</gene>
<dbReference type="SUPFAM" id="SSF56037">
    <property type="entry name" value="PheT/TilS domain"/>
    <property type="match status" value="1"/>
</dbReference>
<dbReference type="Pfam" id="PF03483">
    <property type="entry name" value="B3_4"/>
    <property type="match status" value="1"/>
</dbReference>
<dbReference type="InterPro" id="IPR020825">
    <property type="entry name" value="Phe-tRNA_synthase-like_B3/B4"/>
</dbReference>
<dbReference type="GO" id="GO:0003723">
    <property type="term" value="F:RNA binding"/>
    <property type="evidence" value="ECO:0007669"/>
    <property type="project" value="InterPro"/>
</dbReference>
<dbReference type="RefSeq" id="WP_132079997.1">
    <property type="nucleotide sequence ID" value="NZ_DAIMLW010000192.1"/>
</dbReference>